<feature type="transmembrane region" description="Helical" evidence="2">
    <location>
        <begin position="55"/>
        <end position="71"/>
    </location>
</feature>
<dbReference type="InterPro" id="IPR002656">
    <property type="entry name" value="Acyl_transf_3_dom"/>
</dbReference>
<keyword evidence="5" id="KW-0012">Acyltransferase</keyword>
<feature type="transmembrane region" description="Helical" evidence="2">
    <location>
        <begin position="278"/>
        <end position="299"/>
    </location>
</feature>
<dbReference type="InterPro" id="IPR050879">
    <property type="entry name" value="Acyltransferase_3"/>
</dbReference>
<dbReference type="InterPro" id="IPR043968">
    <property type="entry name" value="SGNH"/>
</dbReference>
<dbReference type="Pfam" id="PF01757">
    <property type="entry name" value="Acyl_transf_3"/>
    <property type="match status" value="1"/>
</dbReference>
<feature type="domain" description="SGNH" evidence="4">
    <location>
        <begin position="486"/>
        <end position="737"/>
    </location>
</feature>
<evidence type="ECO:0000259" key="4">
    <source>
        <dbReference type="Pfam" id="PF19040"/>
    </source>
</evidence>
<feature type="domain" description="Acyltransferase 3" evidence="3">
    <location>
        <begin position="53"/>
        <end position="387"/>
    </location>
</feature>
<dbReference type="Proteomes" id="UP000811492">
    <property type="component" value="Unassembled WGS sequence"/>
</dbReference>
<gene>
    <name evidence="5" type="ORF">JSQ98_10370</name>
</gene>
<sequence>MSRSTPAQAAAAPVPAAVAAPGGERGGASGGAGGASGAAFGAPPRSEHRVRRDIQGLRAIAVALVLLYHLSPEALPGGYIGVDVFFVISGFLITGQLLREAETSGTVDLVRFWARRARRLLPAALLVLAVTLVSVWCFAPRGYLPEFLAQVAASAGYVQNWVLAAQSVDYMAAESQVSPVQHYWSLSVEEQFYIVWPLVAVLAVAVAARVTRLRFRLVFAGLIACVCVASLITSIVLTSAAPAQAYFVTTTRAWEFAAGGLLAWAATSRRAILDRLPVRVRSAAAWAGLAGIAAAALWFTDATPFPGAAALLPVIATLLIIAAQEPAGAAAPTRWLGAPSMQWLGDISYGAYLWHFPLIVLLPFALGRSAGVLGAMAVIGATILLAWGSKVWVEDPFRAELSRDWPDARALAITSAGMVVLLAGALVGVHPADQQVEAERDRVAVVLEDPDPCLGVSALDPQSGCEALPEQLPIPEPALAAVSPERCLSPRAGTAVEPCEYGADAARATHTIALVGDSHAEQWLPALVHRAEQQRWRVIVMAKASCPFTAAERDFASSPEAENVALRSDCAAWNDAVLQRLVDDPSIGTVMTAAKSTNRMVSGSGDWRAAAERGYAERWRELPPSVQRVLAIRDTPQMAERVLQCVSGHGTTAADACAVPMAEALGADPLADAAESLSTATPRSRTADATPVVDLVDMSEYFIVEDSCPPVIGGVLAFRDSHHVSWAYAEMLADPFADRISAVLRA</sequence>
<feature type="transmembrane region" description="Helical" evidence="2">
    <location>
        <begin position="305"/>
        <end position="323"/>
    </location>
</feature>
<keyword evidence="5" id="KW-0808">Transferase</keyword>
<feature type="transmembrane region" description="Helical" evidence="2">
    <location>
        <begin position="192"/>
        <end position="210"/>
    </location>
</feature>
<dbReference type="GO" id="GO:0016746">
    <property type="term" value="F:acyltransferase activity"/>
    <property type="evidence" value="ECO:0007669"/>
    <property type="project" value="UniProtKB-KW"/>
</dbReference>
<feature type="transmembrane region" description="Helical" evidence="2">
    <location>
        <begin position="343"/>
        <end position="364"/>
    </location>
</feature>
<evidence type="ECO:0000313" key="6">
    <source>
        <dbReference type="Proteomes" id="UP000811492"/>
    </source>
</evidence>
<feature type="transmembrane region" description="Helical" evidence="2">
    <location>
        <begin position="410"/>
        <end position="429"/>
    </location>
</feature>
<dbReference type="Pfam" id="PF19040">
    <property type="entry name" value="SGNH"/>
    <property type="match status" value="1"/>
</dbReference>
<organism evidence="5 6">
    <name type="scientific">Leucobacter manosquensis</name>
    <dbReference type="NCBI Taxonomy" id="2810611"/>
    <lineage>
        <taxon>Bacteria</taxon>
        <taxon>Bacillati</taxon>
        <taxon>Actinomycetota</taxon>
        <taxon>Actinomycetes</taxon>
        <taxon>Micrococcales</taxon>
        <taxon>Microbacteriaceae</taxon>
        <taxon>Leucobacter</taxon>
    </lineage>
</organism>
<keyword evidence="2" id="KW-1133">Transmembrane helix</keyword>
<dbReference type="PANTHER" id="PTHR23028">
    <property type="entry name" value="ACETYLTRANSFERASE"/>
    <property type="match status" value="1"/>
</dbReference>
<evidence type="ECO:0000259" key="3">
    <source>
        <dbReference type="Pfam" id="PF01757"/>
    </source>
</evidence>
<feature type="transmembrane region" description="Helical" evidence="2">
    <location>
        <begin position="217"/>
        <end position="237"/>
    </location>
</feature>
<feature type="transmembrane region" description="Helical" evidence="2">
    <location>
        <begin position="243"/>
        <end position="266"/>
    </location>
</feature>
<feature type="transmembrane region" description="Helical" evidence="2">
    <location>
        <begin position="77"/>
        <end position="98"/>
    </location>
</feature>
<keyword evidence="2" id="KW-0812">Transmembrane</keyword>
<feature type="transmembrane region" description="Helical" evidence="2">
    <location>
        <begin position="370"/>
        <end position="389"/>
    </location>
</feature>
<evidence type="ECO:0000256" key="1">
    <source>
        <dbReference type="SAM" id="MobiDB-lite"/>
    </source>
</evidence>
<feature type="transmembrane region" description="Helical" evidence="2">
    <location>
        <begin position="119"/>
        <end position="139"/>
    </location>
</feature>
<accession>A0ABS5M5W4</accession>
<dbReference type="PANTHER" id="PTHR23028:SF53">
    <property type="entry name" value="ACYL_TRANSF_3 DOMAIN-CONTAINING PROTEIN"/>
    <property type="match status" value="1"/>
</dbReference>
<keyword evidence="2" id="KW-0472">Membrane</keyword>
<feature type="compositionally biased region" description="Low complexity" evidence="1">
    <location>
        <begin position="1"/>
        <end position="22"/>
    </location>
</feature>
<comment type="caution">
    <text evidence="5">The sequence shown here is derived from an EMBL/GenBank/DDBJ whole genome shotgun (WGS) entry which is preliminary data.</text>
</comment>
<protein>
    <submittedName>
        <fullName evidence="5">Acyltransferase</fullName>
    </submittedName>
</protein>
<dbReference type="RefSeq" id="WP_211649597.1">
    <property type="nucleotide sequence ID" value="NZ_JAFEVO010000001.1"/>
</dbReference>
<name>A0ABS5M5W4_9MICO</name>
<reference evidence="5 6" key="1">
    <citation type="submission" date="2021-02" db="EMBL/GenBank/DDBJ databases">
        <title>Draft genome and description of Leucobacter sp nov strain Marseille-Q4368.</title>
        <authorList>
            <person name="Boxberger M."/>
            <person name="La Scola B."/>
        </authorList>
    </citation>
    <scope>NUCLEOTIDE SEQUENCE [LARGE SCALE GENOMIC DNA]</scope>
    <source>
        <strain evidence="5 6">Marseille-Q4368</strain>
    </source>
</reference>
<evidence type="ECO:0000313" key="5">
    <source>
        <dbReference type="EMBL" id="MBS3182590.1"/>
    </source>
</evidence>
<keyword evidence="6" id="KW-1185">Reference proteome</keyword>
<feature type="compositionally biased region" description="Gly residues" evidence="1">
    <location>
        <begin position="23"/>
        <end position="36"/>
    </location>
</feature>
<proteinExistence type="predicted"/>
<feature type="region of interest" description="Disordered" evidence="1">
    <location>
        <begin position="1"/>
        <end position="46"/>
    </location>
</feature>
<dbReference type="EMBL" id="JAFEVO010000001">
    <property type="protein sequence ID" value="MBS3182590.1"/>
    <property type="molecule type" value="Genomic_DNA"/>
</dbReference>
<evidence type="ECO:0000256" key="2">
    <source>
        <dbReference type="SAM" id="Phobius"/>
    </source>
</evidence>